<accession>A0A2K3PQ97</accession>
<proteinExistence type="predicted"/>
<evidence type="ECO:0000256" key="1">
    <source>
        <dbReference type="SAM" id="SignalP"/>
    </source>
</evidence>
<gene>
    <name evidence="2" type="ORF">L195_g014177</name>
</gene>
<dbReference type="AlphaFoldDB" id="A0A2K3PQ97"/>
<reference evidence="2 3" key="2">
    <citation type="journal article" date="2017" name="Front. Plant Sci.">
        <title>Gene Classification and Mining of Molecular Markers Useful in Red Clover (Trifolium pratense) Breeding.</title>
        <authorList>
            <person name="Istvanek J."/>
            <person name="Dluhosova J."/>
            <person name="Dluhos P."/>
            <person name="Patkova L."/>
            <person name="Nedelnik J."/>
            <person name="Repkova J."/>
        </authorList>
    </citation>
    <scope>NUCLEOTIDE SEQUENCE [LARGE SCALE GENOMIC DNA]</scope>
    <source>
        <strain evidence="3">cv. Tatra</strain>
        <tissue evidence="2">Young leaves</tissue>
    </source>
</reference>
<sequence length="52" mass="5865">MVPLVDLVMVVAMAMSLISQGKDDKFAVLRSRLIPRCEDTLHKAVKYTDDML</sequence>
<reference evidence="2 3" key="1">
    <citation type="journal article" date="2014" name="Am. J. Bot.">
        <title>Genome assembly and annotation for red clover (Trifolium pratense; Fabaceae).</title>
        <authorList>
            <person name="Istvanek J."/>
            <person name="Jaros M."/>
            <person name="Krenek A."/>
            <person name="Repkova J."/>
        </authorList>
    </citation>
    <scope>NUCLEOTIDE SEQUENCE [LARGE SCALE GENOMIC DNA]</scope>
    <source>
        <strain evidence="3">cv. Tatra</strain>
        <tissue evidence="2">Young leaves</tissue>
    </source>
</reference>
<organism evidence="2 3">
    <name type="scientific">Trifolium pratense</name>
    <name type="common">Red clover</name>
    <dbReference type="NCBI Taxonomy" id="57577"/>
    <lineage>
        <taxon>Eukaryota</taxon>
        <taxon>Viridiplantae</taxon>
        <taxon>Streptophyta</taxon>
        <taxon>Embryophyta</taxon>
        <taxon>Tracheophyta</taxon>
        <taxon>Spermatophyta</taxon>
        <taxon>Magnoliopsida</taxon>
        <taxon>eudicotyledons</taxon>
        <taxon>Gunneridae</taxon>
        <taxon>Pentapetalae</taxon>
        <taxon>rosids</taxon>
        <taxon>fabids</taxon>
        <taxon>Fabales</taxon>
        <taxon>Fabaceae</taxon>
        <taxon>Papilionoideae</taxon>
        <taxon>50 kb inversion clade</taxon>
        <taxon>NPAAA clade</taxon>
        <taxon>Hologalegina</taxon>
        <taxon>IRL clade</taxon>
        <taxon>Trifolieae</taxon>
        <taxon>Trifolium</taxon>
    </lineage>
</organism>
<comment type="caution">
    <text evidence="2">The sequence shown here is derived from an EMBL/GenBank/DDBJ whole genome shotgun (WGS) entry which is preliminary data.</text>
</comment>
<evidence type="ECO:0000313" key="3">
    <source>
        <dbReference type="Proteomes" id="UP000236291"/>
    </source>
</evidence>
<feature type="chain" id="PRO_5014322917" evidence="1">
    <location>
        <begin position="22"/>
        <end position="52"/>
    </location>
</feature>
<evidence type="ECO:0000313" key="2">
    <source>
        <dbReference type="EMBL" id="PNY17434.1"/>
    </source>
</evidence>
<protein>
    <submittedName>
        <fullName evidence="2">Uncharacterized protein</fullName>
    </submittedName>
</protein>
<name>A0A2K3PQ97_TRIPR</name>
<dbReference type="Proteomes" id="UP000236291">
    <property type="component" value="Unassembled WGS sequence"/>
</dbReference>
<keyword evidence="1" id="KW-0732">Signal</keyword>
<feature type="signal peptide" evidence="1">
    <location>
        <begin position="1"/>
        <end position="21"/>
    </location>
</feature>
<dbReference type="EMBL" id="ASHM01009361">
    <property type="protein sequence ID" value="PNY17434.1"/>
    <property type="molecule type" value="Genomic_DNA"/>
</dbReference>